<gene>
    <name evidence="1" type="ORF">HRQ87_06560</name>
</gene>
<dbReference type="Pfam" id="PF09996">
    <property type="entry name" value="DUF2237"/>
    <property type="match status" value="1"/>
</dbReference>
<dbReference type="Gene3D" id="3.30.56.110">
    <property type="entry name" value="Protein of unknown function DUF2237"/>
    <property type="match status" value="1"/>
</dbReference>
<evidence type="ECO:0000313" key="2">
    <source>
        <dbReference type="Proteomes" id="UP000777935"/>
    </source>
</evidence>
<dbReference type="Proteomes" id="UP000777935">
    <property type="component" value="Unassembled WGS sequence"/>
</dbReference>
<organism evidence="1 2">
    <name type="scientific">Parasulfitobacter algicola</name>
    <dbReference type="NCBI Taxonomy" id="2614809"/>
    <lineage>
        <taxon>Bacteria</taxon>
        <taxon>Pseudomonadati</taxon>
        <taxon>Pseudomonadota</taxon>
        <taxon>Alphaproteobacteria</taxon>
        <taxon>Rhodobacterales</taxon>
        <taxon>Roseobacteraceae</taxon>
        <taxon>Parasulfitobacter</taxon>
    </lineage>
</organism>
<dbReference type="PANTHER" id="PTHR37466:SF1">
    <property type="entry name" value="SLR1628 PROTEIN"/>
    <property type="match status" value="1"/>
</dbReference>
<reference evidence="1 2" key="1">
    <citation type="submission" date="2020-06" db="EMBL/GenBank/DDBJ databases">
        <title>Sulfitobacter algicola sp. nov., isolated from green algae.</title>
        <authorList>
            <person name="Wang C."/>
        </authorList>
    </citation>
    <scope>NUCLEOTIDE SEQUENCE [LARGE SCALE GENOMIC DNA]</scope>
    <source>
        <strain evidence="1 2">1151</strain>
    </source>
</reference>
<name>A0ABX2IR22_9RHOB</name>
<protein>
    <submittedName>
        <fullName evidence="1">DUF2237 domain-containing protein</fullName>
    </submittedName>
</protein>
<evidence type="ECO:0000313" key="1">
    <source>
        <dbReference type="EMBL" id="NSX54461.1"/>
    </source>
</evidence>
<proteinExistence type="predicted"/>
<keyword evidence="2" id="KW-1185">Reference proteome</keyword>
<dbReference type="EMBL" id="JABUFE010000003">
    <property type="protein sequence ID" value="NSX54461.1"/>
    <property type="molecule type" value="Genomic_DNA"/>
</dbReference>
<dbReference type="PANTHER" id="PTHR37466">
    <property type="entry name" value="SLR1628 PROTEIN"/>
    <property type="match status" value="1"/>
</dbReference>
<accession>A0ABX2IR22</accession>
<dbReference type="RefSeq" id="WP_174136524.1">
    <property type="nucleotide sequence ID" value="NZ_JABUFE010000003.1"/>
</dbReference>
<sequence>MARPASRNVLGTELQLCSTDPMTGYFRDGCCNTDPTDGGTHVVCAHMTDAFLAFSKAQGNDLSTPRPEYGFTGLKAGDWWCLCVSRWKDAEAAGMAPSVNLAATHVETLQYVSLDKLKEYATENT</sequence>
<comment type="caution">
    <text evidence="1">The sequence shown here is derived from an EMBL/GenBank/DDBJ whole genome shotgun (WGS) entry which is preliminary data.</text>
</comment>
<dbReference type="InterPro" id="IPR018714">
    <property type="entry name" value="DUF2237"/>
</dbReference>